<name>A0A1E4RNI5_9ASCO</name>
<dbReference type="AlphaFoldDB" id="A0A1E4RNI5"/>
<evidence type="ECO:0000256" key="1">
    <source>
        <dbReference type="ARBA" id="ARBA00007665"/>
    </source>
</evidence>
<dbReference type="Gene3D" id="3.30.230.30">
    <property type="entry name" value="Impact, N-terminal domain"/>
    <property type="match status" value="1"/>
</dbReference>
<reference evidence="5" key="1">
    <citation type="submission" date="2016-05" db="EMBL/GenBank/DDBJ databases">
        <title>Comparative genomics of biotechnologically important yeasts.</title>
        <authorList>
            <consortium name="DOE Joint Genome Institute"/>
            <person name="Riley R."/>
            <person name="Haridas S."/>
            <person name="Wolfe K.H."/>
            <person name="Lopes M.R."/>
            <person name="Hittinger C.T."/>
            <person name="Goker M."/>
            <person name="Salamov A."/>
            <person name="Wisecaver J."/>
            <person name="Long T.M."/>
            <person name="Aerts A.L."/>
            <person name="Barry K."/>
            <person name="Choi C."/>
            <person name="Clum A."/>
            <person name="Coughlan A.Y."/>
            <person name="Deshpande S."/>
            <person name="Douglass A.P."/>
            <person name="Hanson S.J."/>
            <person name="Klenk H.-P."/>
            <person name="Labutti K."/>
            <person name="Lapidus A."/>
            <person name="Lindquist E."/>
            <person name="Lipzen A."/>
            <person name="Meier-Kolthoff J.P."/>
            <person name="Ohm R.A."/>
            <person name="Otillar R.P."/>
            <person name="Pangilinan J."/>
            <person name="Peng Y."/>
            <person name="Rokas A."/>
            <person name="Rosa C.A."/>
            <person name="Scheuner C."/>
            <person name="Sibirny A.A."/>
            <person name="Slot J.C."/>
            <person name="Stielow J.B."/>
            <person name="Sun H."/>
            <person name="Kurtzman C.P."/>
            <person name="Blackwell M."/>
            <person name="Grigoriev I.V."/>
            <person name="Jeffries T.W."/>
        </authorList>
    </citation>
    <scope>NUCLEOTIDE SEQUENCE [LARGE SCALE GENOMIC DNA]</scope>
    <source>
        <strain evidence="5">NRRL Y-1933</strain>
    </source>
</reference>
<evidence type="ECO:0000256" key="2">
    <source>
        <dbReference type="SAM" id="SignalP"/>
    </source>
</evidence>
<dbReference type="GO" id="GO:0005737">
    <property type="term" value="C:cytoplasm"/>
    <property type="evidence" value="ECO:0007669"/>
    <property type="project" value="TreeGrafter"/>
</dbReference>
<dbReference type="InterPro" id="IPR020568">
    <property type="entry name" value="Ribosomal_Su5_D2-typ_SF"/>
</dbReference>
<dbReference type="GO" id="GO:0005840">
    <property type="term" value="C:ribosome"/>
    <property type="evidence" value="ECO:0007669"/>
    <property type="project" value="UniProtKB-KW"/>
</dbReference>
<keyword evidence="2" id="KW-0732">Signal</keyword>
<feature type="chain" id="PRO_5009162398" evidence="2">
    <location>
        <begin position="26"/>
        <end position="196"/>
    </location>
</feature>
<keyword evidence="4" id="KW-0689">Ribosomal protein</keyword>
<evidence type="ECO:0000259" key="3">
    <source>
        <dbReference type="Pfam" id="PF01205"/>
    </source>
</evidence>
<dbReference type="GO" id="GO:0006446">
    <property type="term" value="P:regulation of translational initiation"/>
    <property type="evidence" value="ECO:0007669"/>
    <property type="project" value="TreeGrafter"/>
</dbReference>
<sequence>MGYKLMFKFRIHQLLSLMMLRCTLGRLHIPPGGLRRYYAAPVIKEWFESEIITDRKSRFQARHTPLTDPDEIPIILEQFMSEHKNIAKSASHPHMIAWRCGTIEQKEEEITPTKGKKKNKPSVITTTSYSNVQQGFKDNGEKGAGSRILEQVLVPNNIMNVLVIATRWYNGNPIGSLRFRHIVNTSFDSLRKANRL</sequence>
<dbReference type="Proteomes" id="UP000095085">
    <property type="component" value="Unassembled WGS sequence"/>
</dbReference>
<dbReference type="STRING" id="984485.A0A1E4RNI5"/>
<keyword evidence="4" id="KW-0687">Ribonucleoprotein</keyword>
<dbReference type="RefSeq" id="XP_020077863.1">
    <property type="nucleotide sequence ID" value="XM_020220847.1"/>
</dbReference>
<dbReference type="PANTHER" id="PTHR16301:SF17">
    <property type="entry name" value="IMPACT FAMILY MEMBER YDL177C"/>
    <property type="match status" value="1"/>
</dbReference>
<comment type="similarity">
    <text evidence="1">Belongs to the IMPACT family.</text>
</comment>
<evidence type="ECO:0000313" key="5">
    <source>
        <dbReference type="Proteomes" id="UP000095085"/>
    </source>
</evidence>
<protein>
    <submittedName>
        <fullName evidence="4">Ribosomal protein S5 domain 2-like protein</fullName>
    </submittedName>
</protein>
<dbReference type="GeneID" id="30995397"/>
<dbReference type="InterPro" id="IPR036956">
    <property type="entry name" value="Impact_N_sf"/>
</dbReference>
<dbReference type="InterPro" id="IPR001498">
    <property type="entry name" value="Impact_N"/>
</dbReference>
<organism evidence="4 5">
    <name type="scientific">Hyphopichia burtonii NRRL Y-1933</name>
    <dbReference type="NCBI Taxonomy" id="984485"/>
    <lineage>
        <taxon>Eukaryota</taxon>
        <taxon>Fungi</taxon>
        <taxon>Dikarya</taxon>
        <taxon>Ascomycota</taxon>
        <taxon>Saccharomycotina</taxon>
        <taxon>Pichiomycetes</taxon>
        <taxon>Debaryomycetaceae</taxon>
        <taxon>Hyphopichia</taxon>
    </lineage>
</organism>
<accession>A0A1E4RNI5</accession>
<feature type="domain" description="Impact N-terminal" evidence="3">
    <location>
        <begin position="55"/>
        <end position="186"/>
    </location>
</feature>
<dbReference type="Pfam" id="PF01205">
    <property type="entry name" value="Impact_N"/>
    <property type="match status" value="1"/>
</dbReference>
<dbReference type="InterPro" id="IPR023582">
    <property type="entry name" value="Impact"/>
</dbReference>
<keyword evidence="5" id="KW-1185">Reference proteome</keyword>
<feature type="signal peptide" evidence="2">
    <location>
        <begin position="1"/>
        <end position="25"/>
    </location>
</feature>
<dbReference type="OrthoDB" id="69641at2759"/>
<dbReference type="PANTHER" id="PTHR16301">
    <property type="entry name" value="IMPACT-RELATED"/>
    <property type="match status" value="1"/>
</dbReference>
<dbReference type="SUPFAM" id="SSF54211">
    <property type="entry name" value="Ribosomal protein S5 domain 2-like"/>
    <property type="match status" value="1"/>
</dbReference>
<dbReference type="EMBL" id="KV454539">
    <property type="protein sequence ID" value="ODV68796.1"/>
    <property type="molecule type" value="Genomic_DNA"/>
</dbReference>
<proteinExistence type="inferred from homology"/>
<evidence type="ECO:0000313" key="4">
    <source>
        <dbReference type="EMBL" id="ODV68796.1"/>
    </source>
</evidence>
<dbReference type="GO" id="GO:0140469">
    <property type="term" value="P:GCN2-mediated signaling"/>
    <property type="evidence" value="ECO:0007669"/>
    <property type="project" value="TreeGrafter"/>
</dbReference>
<gene>
    <name evidence="4" type="ORF">HYPBUDRAFT_152117</name>
</gene>